<feature type="transmembrane region" description="Helical" evidence="1">
    <location>
        <begin position="26"/>
        <end position="44"/>
    </location>
</feature>
<proteinExistence type="predicted"/>
<evidence type="ECO:0000313" key="3">
    <source>
        <dbReference type="Proteomes" id="UP001186104"/>
    </source>
</evidence>
<keyword evidence="1" id="KW-0812">Transmembrane</keyword>
<gene>
    <name evidence="2" type="ORF">R3P93_06650</name>
</gene>
<name>A0ABU4CZ66_9NOCA</name>
<dbReference type="RefSeq" id="WP_149405194.1">
    <property type="nucleotide sequence ID" value="NZ_JAWLKF010000002.1"/>
</dbReference>
<keyword evidence="1" id="KW-1133">Transmembrane helix</keyword>
<dbReference type="Proteomes" id="UP001186104">
    <property type="component" value="Unassembled WGS sequence"/>
</dbReference>
<sequence length="208" mass="22197">MTQIHAATHKHRVPAEHRVLGLDRRTFPPALFVVAIFLVWTVILPRVDAAIGWDDPVLAGEQLALTDSVVFTPTTGWDVEAGFRVDDESRRSGDATVAGKGVTFQVSSDTFEGTPDELLDQVEKVTSRTDDPTFRVDGDRTTLTTTSGESGVAQPYSSVTGDGVVAAFVIAGRGLKITAYGPPAQMTAAVDNIQTMIASIRTVDGNNP</sequence>
<protein>
    <recommendedName>
        <fullName evidence="4">DUF1795 domain-containing protein</fullName>
    </recommendedName>
</protein>
<accession>A0ABU4CZ66</accession>
<reference evidence="2 3" key="1">
    <citation type="submission" date="2023-10" db="EMBL/GenBank/DDBJ databases">
        <title>Development of a sustainable strategy for remediation of hydrocarbon-contaminated territories based on the waste exchange concept.</title>
        <authorList>
            <person name="Krivoruchko A."/>
        </authorList>
    </citation>
    <scope>NUCLEOTIDE SEQUENCE [LARGE SCALE GENOMIC DNA]</scope>
    <source>
        <strain evidence="2 3">IEGM 1327</strain>
    </source>
</reference>
<evidence type="ECO:0000256" key="1">
    <source>
        <dbReference type="SAM" id="Phobius"/>
    </source>
</evidence>
<keyword evidence="1" id="KW-0472">Membrane</keyword>
<dbReference type="EMBL" id="JAWLKF010000002">
    <property type="protein sequence ID" value="MDV6302236.1"/>
    <property type="molecule type" value="Genomic_DNA"/>
</dbReference>
<comment type="caution">
    <text evidence="2">The sequence shown here is derived from an EMBL/GenBank/DDBJ whole genome shotgun (WGS) entry which is preliminary data.</text>
</comment>
<evidence type="ECO:0008006" key="4">
    <source>
        <dbReference type="Google" id="ProtNLM"/>
    </source>
</evidence>
<evidence type="ECO:0000313" key="2">
    <source>
        <dbReference type="EMBL" id="MDV6302236.1"/>
    </source>
</evidence>
<organism evidence="2 3">
    <name type="scientific">Rhodococcus cerastii</name>
    <dbReference type="NCBI Taxonomy" id="908616"/>
    <lineage>
        <taxon>Bacteria</taxon>
        <taxon>Bacillati</taxon>
        <taxon>Actinomycetota</taxon>
        <taxon>Actinomycetes</taxon>
        <taxon>Mycobacteriales</taxon>
        <taxon>Nocardiaceae</taxon>
        <taxon>Rhodococcus</taxon>
    </lineage>
</organism>
<keyword evidence="3" id="KW-1185">Reference proteome</keyword>